<evidence type="ECO:0000313" key="2">
    <source>
        <dbReference type="Proteomes" id="UP000254287"/>
    </source>
</evidence>
<dbReference type="EMBL" id="UFXP01000001">
    <property type="protein sequence ID" value="STC80285.1"/>
    <property type="molecule type" value="Genomic_DNA"/>
</dbReference>
<evidence type="ECO:0000313" key="1">
    <source>
        <dbReference type="EMBL" id="STC80285.1"/>
    </source>
</evidence>
<accession>A0A376D2D5</accession>
<sequence length="64" mass="7611">MRKEVEQEECEDRKDADDDEDIAASFIHKTEYTMIHYYVQRTRGLTPNFAAALGANYEKIRRRD</sequence>
<organism evidence="1 2">
    <name type="scientific">Corynebacterium minutissimum</name>
    <dbReference type="NCBI Taxonomy" id="38301"/>
    <lineage>
        <taxon>Bacteria</taxon>
        <taxon>Bacillati</taxon>
        <taxon>Actinomycetota</taxon>
        <taxon>Actinomycetes</taxon>
        <taxon>Mycobacteriales</taxon>
        <taxon>Corynebacteriaceae</taxon>
        <taxon>Corynebacterium</taxon>
    </lineage>
</organism>
<name>A0A376D2D5_9CORY</name>
<dbReference type="AlphaFoldDB" id="A0A376D2D5"/>
<dbReference type="Proteomes" id="UP000254287">
    <property type="component" value="Unassembled WGS sequence"/>
</dbReference>
<gene>
    <name evidence="1" type="ORF">NCTC10289_02081</name>
</gene>
<reference evidence="1 2" key="1">
    <citation type="submission" date="2018-06" db="EMBL/GenBank/DDBJ databases">
        <authorList>
            <consortium name="Pathogen Informatics"/>
            <person name="Doyle S."/>
        </authorList>
    </citation>
    <scope>NUCLEOTIDE SEQUENCE [LARGE SCALE GENOMIC DNA]</scope>
    <source>
        <strain evidence="1 2">NCTC10289</strain>
    </source>
</reference>
<protein>
    <submittedName>
        <fullName evidence="1">Uncharacterized protein</fullName>
    </submittedName>
</protein>
<proteinExistence type="predicted"/>